<proteinExistence type="predicted"/>
<dbReference type="GeneID" id="87927898"/>
<organism evidence="1 2">
    <name type="scientific">Podospora pseudopauciseta</name>
    <dbReference type="NCBI Taxonomy" id="2093780"/>
    <lineage>
        <taxon>Eukaryota</taxon>
        <taxon>Fungi</taxon>
        <taxon>Dikarya</taxon>
        <taxon>Ascomycota</taxon>
        <taxon>Pezizomycotina</taxon>
        <taxon>Sordariomycetes</taxon>
        <taxon>Sordariomycetidae</taxon>
        <taxon>Sordariales</taxon>
        <taxon>Podosporaceae</taxon>
        <taxon>Podospora</taxon>
    </lineage>
</organism>
<accession>A0ABR0HYJ7</accession>
<sequence length="353" mass="38528">MVAAVCTSEIPGRLLYHIPPELAGIMARRHDERGDGKAENNDSDCELKRVNGFLRRCVLDTSGPGPGSSIPTPRAHTTSTLGFLLRSISPHRRCRPWLLPSLRAVPRHPLPLQITHSPRVPSRVNPSFLSVKCRTHTAIMSSNDRKPTPSEDWSVISRAEASDFVDETHTKGRKPHFNDDNIPSGRIGHDAATSFEEELDAVAHTQRAMSNEDSTETAGTDDTQIRVDDAADQALSMQATSSNFTPNATYPSQAVSTPDSFTLSFANMELHQGIYSHDVERWVGGAGAPRLVQHQAPVKKGYSSSVASTRSVVSNSSWTHMMEPISMHEQLRFAGAWSNEALAPYGAPHPAGN</sequence>
<dbReference type="EMBL" id="JAFFHB010000001">
    <property type="protein sequence ID" value="KAK4673190.1"/>
    <property type="molecule type" value="Genomic_DNA"/>
</dbReference>
<name>A0ABR0HYJ7_9PEZI</name>
<dbReference type="RefSeq" id="XP_062770512.1">
    <property type="nucleotide sequence ID" value="XM_062907555.1"/>
</dbReference>
<keyword evidence="2" id="KW-1185">Reference proteome</keyword>
<comment type="caution">
    <text evidence="1">The sequence shown here is derived from an EMBL/GenBank/DDBJ whole genome shotgun (WGS) entry which is preliminary data.</text>
</comment>
<protein>
    <submittedName>
        <fullName evidence="1">Uncharacterized protein</fullName>
    </submittedName>
</protein>
<reference evidence="1 2" key="1">
    <citation type="journal article" date="2023" name="bioRxiv">
        <title>High-quality genome assemblies of four members of thePodospora anserinaspecies complex.</title>
        <authorList>
            <person name="Ament-Velasquez S.L."/>
            <person name="Vogan A.A."/>
            <person name="Wallerman O."/>
            <person name="Hartmann F."/>
            <person name="Gautier V."/>
            <person name="Silar P."/>
            <person name="Giraud T."/>
            <person name="Johannesson H."/>
        </authorList>
    </citation>
    <scope>NUCLEOTIDE SEQUENCE [LARGE SCALE GENOMIC DNA]</scope>
    <source>
        <strain evidence="1 2">CBS 411.78</strain>
    </source>
</reference>
<evidence type="ECO:0000313" key="2">
    <source>
        <dbReference type="Proteomes" id="UP001326199"/>
    </source>
</evidence>
<gene>
    <name evidence="1" type="ORF">QC763_109640</name>
</gene>
<dbReference type="Proteomes" id="UP001326199">
    <property type="component" value="Unassembled WGS sequence"/>
</dbReference>
<evidence type="ECO:0000313" key="1">
    <source>
        <dbReference type="EMBL" id="KAK4673190.1"/>
    </source>
</evidence>